<evidence type="ECO:0000313" key="1">
    <source>
        <dbReference type="EMBL" id="EGT50609.1"/>
    </source>
</evidence>
<keyword evidence="2" id="KW-1185">Reference proteome</keyword>
<name>G0N287_CAEBE</name>
<gene>
    <name evidence="1" type="ORF">CAEBREN_10040</name>
</gene>
<dbReference type="EMBL" id="GL379829">
    <property type="protein sequence ID" value="EGT50609.1"/>
    <property type="molecule type" value="Genomic_DNA"/>
</dbReference>
<dbReference type="InParanoid" id="G0N287"/>
<reference evidence="2" key="1">
    <citation type="submission" date="2011-07" db="EMBL/GenBank/DDBJ databases">
        <authorList>
            <consortium name="Caenorhabditis brenneri Sequencing and Analysis Consortium"/>
            <person name="Wilson R.K."/>
        </authorList>
    </citation>
    <scope>NUCLEOTIDE SEQUENCE [LARGE SCALE GENOMIC DNA]</scope>
    <source>
        <strain evidence="2">PB2801</strain>
    </source>
</reference>
<accession>G0N287</accession>
<organism evidence="2">
    <name type="scientific">Caenorhabditis brenneri</name>
    <name type="common">Nematode worm</name>
    <dbReference type="NCBI Taxonomy" id="135651"/>
    <lineage>
        <taxon>Eukaryota</taxon>
        <taxon>Metazoa</taxon>
        <taxon>Ecdysozoa</taxon>
        <taxon>Nematoda</taxon>
        <taxon>Chromadorea</taxon>
        <taxon>Rhabditida</taxon>
        <taxon>Rhabditina</taxon>
        <taxon>Rhabditomorpha</taxon>
        <taxon>Rhabditoidea</taxon>
        <taxon>Rhabditidae</taxon>
        <taxon>Peloderinae</taxon>
        <taxon>Caenorhabditis</taxon>
    </lineage>
</organism>
<sequence length="14" mass="1518">MGHMSTKLSGQGRQ</sequence>
<dbReference type="Proteomes" id="UP000008068">
    <property type="component" value="Unassembled WGS sequence"/>
</dbReference>
<proteinExistence type="predicted"/>
<protein>
    <submittedName>
        <fullName evidence="1">Uncharacterized protein</fullName>
    </submittedName>
</protein>
<evidence type="ECO:0000313" key="2">
    <source>
        <dbReference type="Proteomes" id="UP000008068"/>
    </source>
</evidence>